<accession>A0A5S6R106</accession>
<protein>
    <submittedName>
        <fullName evidence="3">WAP domain-containing protein</fullName>
    </submittedName>
</protein>
<dbReference type="Pfam" id="PF00095">
    <property type="entry name" value="WAP"/>
    <property type="match status" value="1"/>
</dbReference>
<proteinExistence type="predicted"/>
<dbReference type="WBParaSite" id="TMUE_3000012852.1">
    <property type="protein sequence ID" value="TMUE_3000012852.1"/>
    <property type="gene ID" value="WBGene00302866"/>
</dbReference>
<dbReference type="AlphaFoldDB" id="A0A5S6R106"/>
<dbReference type="InterPro" id="IPR008197">
    <property type="entry name" value="WAP_dom"/>
</dbReference>
<feature type="domain" description="WAP" evidence="1">
    <location>
        <begin position="52"/>
        <end position="95"/>
    </location>
</feature>
<evidence type="ECO:0000313" key="2">
    <source>
        <dbReference type="Proteomes" id="UP000046395"/>
    </source>
</evidence>
<dbReference type="InterPro" id="IPR036645">
    <property type="entry name" value="Elafin-like_sf"/>
</dbReference>
<sequence>MENSNNNSTVLKDRQLVKEVCPDGTNPLKYCYRYQCPFGYYCFYSICCKHLKQGKCPDNFPSAGVPAGPACDNDMECPWNFKCCIVNDYSRCVFPELYCGGTTT</sequence>
<name>A0A5S6R106_TRIMR</name>
<evidence type="ECO:0000259" key="1">
    <source>
        <dbReference type="Pfam" id="PF00095"/>
    </source>
</evidence>
<dbReference type="GO" id="GO:0005576">
    <property type="term" value="C:extracellular region"/>
    <property type="evidence" value="ECO:0007669"/>
    <property type="project" value="InterPro"/>
</dbReference>
<dbReference type="SUPFAM" id="SSF57256">
    <property type="entry name" value="Elafin-like"/>
    <property type="match status" value="1"/>
</dbReference>
<dbReference type="GO" id="GO:0030414">
    <property type="term" value="F:peptidase inhibitor activity"/>
    <property type="evidence" value="ECO:0007669"/>
    <property type="project" value="InterPro"/>
</dbReference>
<keyword evidence="2" id="KW-1185">Reference proteome</keyword>
<organism evidence="2 3">
    <name type="scientific">Trichuris muris</name>
    <name type="common">Mouse whipworm</name>
    <dbReference type="NCBI Taxonomy" id="70415"/>
    <lineage>
        <taxon>Eukaryota</taxon>
        <taxon>Metazoa</taxon>
        <taxon>Ecdysozoa</taxon>
        <taxon>Nematoda</taxon>
        <taxon>Enoplea</taxon>
        <taxon>Dorylaimia</taxon>
        <taxon>Trichinellida</taxon>
        <taxon>Trichuridae</taxon>
        <taxon>Trichuris</taxon>
    </lineage>
</organism>
<evidence type="ECO:0000313" key="3">
    <source>
        <dbReference type="WBParaSite" id="TMUE_3000012852.1"/>
    </source>
</evidence>
<dbReference type="Proteomes" id="UP000046395">
    <property type="component" value="Unassembled WGS sequence"/>
</dbReference>
<dbReference type="Gene3D" id="4.10.75.10">
    <property type="entry name" value="Elafin-like"/>
    <property type="match status" value="1"/>
</dbReference>
<reference evidence="3" key="1">
    <citation type="submission" date="2019-12" db="UniProtKB">
        <authorList>
            <consortium name="WormBaseParasite"/>
        </authorList>
    </citation>
    <scope>IDENTIFICATION</scope>
</reference>